<dbReference type="AlphaFoldDB" id="A0AAW1C3Z4"/>
<evidence type="ECO:0000313" key="8">
    <source>
        <dbReference type="EMBL" id="KAK9408956.1"/>
    </source>
</evidence>
<dbReference type="GO" id="GO:0045217">
    <property type="term" value="P:cell-cell junction maintenance"/>
    <property type="evidence" value="ECO:0007669"/>
    <property type="project" value="TreeGrafter"/>
</dbReference>
<evidence type="ECO:0000256" key="1">
    <source>
        <dbReference type="ARBA" id="ARBA00022729"/>
    </source>
</evidence>
<keyword evidence="9" id="KW-1185">Reference proteome</keyword>
<protein>
    <submittedName>
        <fullName evidence="7">Hhipl1: HHIP-like 1</fullName>
    </submittedName>
</protein>
<gene>
    <name evidence="7" type="ORF">NXF25_000130</name>
    <name evidence="8" type="ORF">NXF25_000131</name>
</gene>
<evidence type="ECO:0000256" key="3">
    <source>
        <dbReference type="ARBA" id="ARBA00023157"/>
    </source>
</evidence>
<keyword evidence="1" id="KW-0732">Signal</keyword>
<organism evidence="7 9">
    <name type="scientific">Crotalus adamanteus</name>
    <name type="common">Eastern diamondback rattlesnake</name>
    <dbReference type="NCBI Taxonomy" id="8729"/>
    <lineage>
        <taxon>Eukaryota</taxon>
        <taxon>Metazoa</taxon>
        <taxon>Chordata</taxon>
        <taxon>Craniata</taxon>
        <taxon>Vertebrata</taxon>
        <taxon>Euteleostomi</taxon>
        <taxon>Lepidosauria</taxon>
        <taxon>Squamata</taxon>
        <taxon>Bifurcata</taxon>
        <taxon>Unidentata</taxon>
        <taxon>Episquamata</taxon>
        <taxon>Toxicofera</taxon>
        <taxon>Serpentes</taxon>
        <taxon>Colubroidea</taxon>
        <taxon>Viperidae</taxon>
        <taxon>Crotalinae</taxon>
        <taxon>Crotalus</taxon>
    </lineage>
</organism>
<keyword evidence="4" id="KW-0325">Glycoprotein</keyword>
<reference evidence="7 9" key="2">
    <citation type="journal article" date="2024" name="Proc. Natl. Acad. Sci. U.S.A.">
        <title>The genetic regulatory architecture and epigenomic basis for age-related changes in rattlesnake venom.</title>
        <authorList>
            <person name="Hogan M.P."/>
            <person name="Holding M.L."/>
            <person name="Nystrom G.S."/>
            <person name="Colston T.J."/>
            <person name="Bartlett D.A."/>
            <person name="Mason A.J."/>
            <person name="Ellsworth S.A."/>
            <person name="Rautsaw R.M."/>
            <person name="Lawrence K.C."/>
            <person name="Strickland J.L."/>
            <person name="He B."/>
            <person name="Fraser P."/>
            <person name="Margres M.J."/>
            <person name="Gilbert D.M."/>
            <person name="Gibbs H.L."/>
            <person name="Parkinson C.L."/>
            <person name="Rokyta D.R."/>
        </authorList>
    </citation>
    <scope>NUCLEOTIDE SEQUENCE [LARGE SCALE GENOMIC DNA]</scope>
    <source>
        <strain evidence="7">DRR0105</strain>
    </source>
</reference>
<dbReference type="GO" id="GO:0016020">
    <property type="term" value="C:membrane"/>
    <property type="evidence" value="ECO:0007669"/>
    <property type="project" value="InterPro"/>
</dbReference>
<dbReference type="PROSITE" id="PS50287">
    <property type="entry name" value="SRCR_2"/>
    <property type="match status" value="1"/>
</dbReference>
<dbReference type="PANTHER" id="PTHR47653">
    <property type="entry name" value="PROTEIN BARK BEETLE"/>
    <property type="match status" value="1"/>
</dbReference>
<evidence type="ECO:0000256" key="5">
    <source>
        <dbReference type="PROSITE-ProRule" id="PRU00196"/>
    </source>
</evidence>
<proteinExistence type="predicted"/>
<accession>A0AAW1C3Z4</accession>
<comment type="caution">
    <text evidence="5">Lacks conserved residue(s) required for the propagation of feature annotation.</text>
</comment>
<dbReference type="Pfam" id="PF00530">
    <property type="entry name" value="SRCR"/>
    <property type="match status" value="1"/>
</dbReference>
<dbReference type="Gene3D" id="3.10.250.10">
    <property type="entry name" value="SRCR-like domain"/>
    <property type="match status" value="1"/>
</dbReference>
<evidence type="ECO:0000259" key="6">
    <source>
        <dbReference type="PROSITE" id="PS50287"/>
    </source>
</evidence>
<keyword evidence="2" id="KW-0677">Repeat</keyword>
<feature type="domain" description="SRCR" evidence="6">
    <location>
        <begin position="1"/>
        <end position="104"/>
    </location>
</feature>
<dbReference type="Proteomes" id="UP001474421">
    <property type="component" value="Unassembled WGS sequence"/>
</dbReference>
<dbReference type="EMBL" id="JAOTOJ010000001">
    <property type="protein sequence ID" value="KAK9408955.1"/>
    <property type="molecule type" value="Genomic_DNA"/>
</dbReference>
<dbReference type="InterPro" id="IPR001190">
    <property type="entry name" value="SRCR"/>
</dbReference>
<evidence type="ECO:0000313" key="7">
    <source>
        <dbReference type="EMBL" id="KAK9408955.1"/>
    </source>
</evidence>
<dbReference type="PANTHER" id="PTHR47653:SF1">
    <property type="entry name" value="DELETED IN MALIGNANT BRAIN TUMORS 1 PROTEIN"/>
    <property type="match status" value="1"/>
</dbReference>
<name>A0AAW1C3Z4_CROAD</name>
<dbReference type="SMART" id="SM00202">
    <property type="entry name" value="SR"/>
    <property type="match status" value="1"/>
</dbReference>
<sequence>MNGSRRGRDHGRVESFINGDWGTVCDDLWTSKAAAVVSLQLGYWFVIRDTMRAEFGEGHLLSSLLDVVQCVGHENSFLEPFRHWKAKLFPQRGCRSDMQSKRRF</sequence>
<keyword evidence="3" id="KW-1015">Disulfide bond</keyword>
<comment type="caution">
    <text evidence="7">The sequence shown here is derived from an EMBL/GenBank/DDBJ whole genome shotgun (WGS) entry which is preliminary data.</text>
</comment>
<evidence type="ECO:0000313" key="9">
    <source>
        <dbReference type="Proteomes" id="UP001474421"/>
    </source>
</evidence>
<dbReference type="InterPro" id="IPR053243">
    <property type="entry name" value="SJ_maturation_regulator"/>
</dbReference>
<dbReference type="SUPFAM" id="SSF56487">
    <property type="entry name" value="SRCR-like"/>
    <property type="match status" value="1"/>
</dbReference>
<evidence type="ECO:0000256" key="2">
    <source>
        <dbReference type="ARBA" id="ARBA00022737"/>
    </source>
</evidence>
<dbReference type="EMBL" id="JAOTOJ010000001">
    <property type="protein sequence ID" value="KAK9408956.1"/>
    <property type="molecule type" value="Genomic_DNA"/>
</dbReference>
<dbReference type="InterPro" id="IPR036772">
    <property type="entry name" value="SRCR-like_dom_sf"/>
</dbReference>
<evidence type="ECO:0000256" key="4">
    <source>
        <dbReference type="ARBA" id="ARBA00023180"/>
    </source>
</evidence>
<reference evidence="7" key="1">
    <citation type="submission" date="2022-09" db="EMBL/GenBank/DDBJ databases">
        <authorList>
            <person name="Hogan M.P."/>
            <person name="Rokyta D.R."/>
        </authorList>
    </citation>
    <scope>NUCLEOTIDE SEQUENCE</scope>
    <source>
        <strain evidence="7">DRR0105</strain>
        <tissue evidence="7">Blood</tissue>
    </source>
</reference>